<dbReference type="GO" id="GO:0033550">
    <property type="term" value="F:MAP kinase tyrosine phosphatase activity"/>
    <property type="evidence" value="ECO:0007669"/>
    <property type="project" value="TreeGrafter"/>
</dbReference>
<evidence type="ECO:0000313" key="8">
    <source>
        <dbReference type="Proteomes" id="UP000092993"/>
    </source>
</evidence>
<dbReference type="CDD" id="cd14498">
    <property type="entry name" value="DSP"/>
    <property type="match status" value="1"/>
</dbReference>
<evidence type="ECO:0000256" key="2">
    <source>
        <dbReference type="ARBA" id="ARBA00013064"/>
    </source>
</evidence>
<dbReference type="EC" id="3.1.3.48" evidence="2"/>
<feature type="region of interest" description="Disordered" evidence="5">
    <location>
        <begin position="1"/>
        <end position="20"/>
    </location>
</feature>
<dbReference type="OrthoDB" id="10252009at2759"/>
<dbReference type="GO" id="GO:0008330">
    <property type="term" value="F:protein tyrosine/threonine phosphatase activity"/>
    <property type="evidence" value="ECO:0007669"/>
    <property type="project" value="TreeGrafter"/>
</dbReference>
<evidence type="ECO:0000256" key="4">
    <source>
        <dbReference type="ARBA" id="ARBA00022912"/>
    </source>
</evidence>
<keyword evidence="3" id="KW-0378">Hydrolase</keyword>
<feature type="region of interest" description="Disordered" evidence="5">
    <location>
        <begin position="191"/>
        <end position="236"/>
    </location>
</feature>
<organism evidence="7 8">
    <name type="scientific">Grifola frondosa</name>
    <name type="common">Maitake</name>
    <name type="synonym">Polyporus frondosus</name>
    <dbReference type="NCBI Taxonomy" id="5627"/>
    <lineage>
        <taxon>Eukaryota</taxon>
        <taxon>Fungi</taxon>
        <taxon>Dikarya</taxon>
        <taxon>Basidiomycota</taxon>
        <taxon>Agaricomycotina</taxon>
        <taxon>Agaricomycetes</taxon>
        <taxon>Polyporales</taxon>
        <taxon>Grifolaceae</taxon>
        <taxon>Grifola</taxon>
    </lineage>
</organism>
<feature type="domain" description="Tyrosine-protein phosphatase" evidence="6">
    <location>
        <begin position="24"/>
        <end position="146"/>
    </location>
</feature>
<dbReference type="Gene3D" id="3.90.190.10">
    <property type="entry name" value="Protein tyrosine phosphatase superfamily"/>
    <property type="match status" value="2"/>
</dbReference>
<dbReference type="EMBL" id="LUGG01000002">
    <property type="protein sequence ID" value="OBZ77831.1"/>
    <property type="molecule type" value="Genomic_DNA"/>
</dbReference>
<evidence type="ECO:0000256" key="5">
    <source>
        <dbReference type="SAM" id="MobiDB-lite"/>
    </source>
</evidence>
<dbReference type="InterPro" id="IPR029021">
    <property type="entry name" value="Prot-tyrosine_phosphatase-like"/>
</dbReference>
<proteinExistence type="inferred from homology"/>
<dbReference type="STRING" id="5627.A0A1C7MLU3"/>
<dbReference type="SUPFAM" id="SSF52799">
    <property type="entry name" value="(Phosphotyrosine protein) phosphatases II"/>
    <property type="match status" value="1"/>
</dbReference>
<dbReference type="PANTHER" id="PTHR10159:SF511">
    <property type="entry name" value="DUAL SPECIFICITY PROTEIN PHOSPHATASE 1"/>
    <property type="match status" value="1"/>
</dbReference>
<dbReference type="AlphaFoldDB" id="A0A1C7MLU3"/>
<dbReference type="GO" id="GO:0017017">
    <property type="term" value="F:MAP kinase tyrosine/serine/threonine phosphatase activity"/>
    <property type="evidence" value="ECO:0007669"/>
    <property type="project" value="TreeGrafter"/>
</dbReference>
<dbReference type="InterPro" id="IPR000340">
    <property type="entry name" value="Dual-sp_phosphatase_cat-dom"/>
</dbReference>
<accession>A0A1C7MLU3</accession>
<comment type="caution">
    <text evidence="7">The sequence shown here is derived from an EMBL/GenBank/DDBJ whole genome shotgun (WGS) entry which is preliminary data.</text>
</comment>
<reference evidence="7 8" key="1">
    <citation type="submission" date="2016-03" db="EMBL/GenBank/DDBJ databases">
        <title>Whole genome sequencing of Grifola frondosa 9006-11.</title>
        <authorList>
            <person name="Min B."/>
            <person name="Park H."/>
            <person name="Kim J.-G."/>
            <person name="Cho H."/>
            <person name="Oh Y.-L."/>
            <person name="Kong W.-S."/>
            <person name="Choi I.-G."/>
        </authorList>
    </citation>
    <scope>NUCLEOTIDE SEQUENCE [LARGE SCALE GENOMIC DNA]</scope>
    <source>
        <strain evidence="7 8">9006-11</strain>
    </source>
</reference>
<keyword evidence="8" id="KW-1185">Reference proteome</keyword>
<dbReference type="PANTHER" id="PTHR10159">
    <property type="entry name" value="DUAL SPECIFICITY PROTEIN PHOSPHATASE"/>
    <property type="match status" value="1"/>
</dbReference>
<evidence type="ECO:0000256" key="1">
    <source>
        <dbReference type="ARBA" id="ARBA00008601"/>
    </source>
</evidence>
<dbReference type="SMART" id="SM00195">
    <property type="entry name" value="DSPc"/>
    <property type="match status" value="1"/>
</dbReference>
<dbReference type="Proteomes" id="UP000092993">
    <property type="component" value="Unassembled WGS sequence"/>
</dbReference>
<dbReference type="GO" id="GO:0043409">
    <property type="term" value="P:negative regulation of MAPK cascade"/>
    <property type="evidence" value="ECO:0007669"/>
    <property type="project" value="TreeGrafter"/>
</dbReference>
<sequence>MAKGKTKTTTPKNVSKPTSSTKESATLIFSDFLYLGPCSAASSAPFLARNSITHVLSVGATPASPVPGVTYDRLALTDSPPLQERYREDPGALLGGISRSPTVVTAYLMSRHGMSLLEALGTVVLKRPTVSPNPGFLRQLKELEMKLYGKVTLEADELPKRREDREAVFKTVQTNAPTAAESGGNWISTQNEARKTKHAKRSTNGGTLQRAMDQLRPPQRDGVTTEDSVRRQTTARGLRAGADVVFPWDRRAATIRNDEGGTTTTAGVATPVDQRAGQYVQSAWQWPWIPGLSSR</sequence>
<feature type="compositionally biased region" description="Polar residues" evidence="5">
    <location>
        <begin position="7"/>
        <end position="20"/>
    </location>
</feature>
<dbReference type="GO" id="GO:0005737">
    <property type="term" value="C:cytoplasm"/>
    <property type="evidence" value="ECO:0007669"/>
    <property type="project" value="TreeGrafter"/>
</dbReference>
<evidence type="ECO:0000313" key="7">
    <source>
        <dbReference type="EMBL" id="OBZ77831.1"/>
    </source>
</evidence>
<evidence type="ECO:0000256" key="3">
    <source>
        <dbReference type="ARBA" id="ARBA00022801"/>
    </source>
</evidence>
<protein>
    <recommendedName>
        <fullName evidence="2">protein-tyrosine-phosphatase</fullName>
        <ecNumber evidence="2">3.1.3.48</ecNumber>
    </recommendedName>
</protein>
<dbReference type="InterPro" id="IPR020422">
    <property type="entry name" value="TYR_PHOSPHATASE_DUAL_dom"/>
</dbReference>
<keyword evidence="4" id="KW-0904">Protein phosphatase</keyword>
<gene>
    <name evidence="7" type="primary">DSPTP1</name>
    <name evidence="7" type="ORF">A0H81_02152</name>
</gene>
<name>A0A1C7MLU3_GRIFR</name>
<dbReference type="Pfam" id="PF00782">
    <property type="entry name" value="DSPc"/>
    <property type="match status" value="1"/>
</dbReference>
<evidence type="ECO:0000259" key="6">
    <source>
        <dbReference type="SMART" id="SM00195"/>
    </source>
</evidence>
<comment type="similarity">
    <text evidence="1">Belongs to the protein-tyrosine phosphatase family. Non-receptor class dual specificity subfamily.</text>
</comment>